<evidence type="ECO:0000256" key="2">
    <source>
        <dbReference type="ARBA" id="ARBA00022964"/>
    </source>
</evidence>
<evidence type="ECO:0000259" key="6">
    <source>
        <dbReference type="PROSITE" id="PS50095"/>
    </source>
</evidence>
<dbReference type="SUPFAM" id="SSF48484">
    <property type="entry name" value="Lipoxigenase"/>
    <property type="match status" value="1"/>
</dbReference>
<keyword evidence="3" id="KW-0560">Oxidoreductase</keyword>
<dbReference type="EMBL" id="MTYJ01000066">
    <property type="protein sequence ID" value="OQV17101.1"/>
    <property type="molecule type" value="Genomic_DNA"/>
</dbReference>
<organism evidence="8 9">
    <name type="scientific">Hypsibius exemplaris</name>
    <name type="common">Freshwater tardigrade</name>
    <dbReference type="NCBI Taxonomy" id="2072580"/>
    <lineage>
        <taxon>Eukaryota</taxon>
        <taxon>Metazoa</taxon>
        <taxon>Ecdysozoa</taxon>
        <taxon>Tardigrada</taxon>
        <taxon>Eutardigrada</taxon>
        <taxon>Parachela</taxon>
        <taxon>Hypsibioidea</taxon>
        <taxon>Hypsibiidae</taxon>
        <taxon>Hypsibius</taxon>
    </lineage>
</organism>
<reference evidence="9" key="1">
    <citation type="submission" date="2017-01" db="EMBL/GenBank/DDBJ databases">
        <title>Comparative genomics of anhydrobiosis in the tardigrade Hypsibius dujardini.</title>
        <authorList>
            <person name="Yoshida Y."/>
            <person name="Koutsovoulos G."/>
            <person name="Laetsch D."/>
            <person name="Stevens L."/>
            <person name="Kumar S."/>
            <person name="Horikawa D."/>
            <person name="Ishino K."/>
            <person name="Komine S."/>
            <person name="Tomita M."/>
            <person name="Blaxter M."/>
            <person name="Arakawa K."/>
        </authorList>
    </citation>
    <scope>NUCLEOTIDE SEQUENCE [LARGE SCALE GENOMIC DNA]</scope>
    <source>
        <strain evidence="9">Z151</strain>
    </source>
</reference>
<keyword evidence="1" id="KW-0479">Metal-binding</keyword>
<dbReference type="GO" id="GO:0034440">
    <property type="term" value="P:lipid oxidation"/>
    <property type="evidence" value="ECO:0007669"/>
    <property type="project" value="InterPro"/>
</dbReference>
<keyword evidence="2" id="KW-0223">Dioxygenase</keyword>
<comment type="caution">
    <text evidence="5">Lacks conserved residue(s) required for the propagation of feature annotation.</text>
</comment>
<dbReference type="GO" id="GO:0016702">
    <property type="term" value="F:oxidoreductase activity, acting on single donors with incorporation of molecular oxygen, incorporation of two atoms of oxygen"/>
    <property type="evidence" value="ECO:0007669"/>
    <property type="project" value="InterPro"/>
</dbReference>
<evidence type="ECO:0000313" key="9">
    <source>
        <dbReference type="Proteomes" id="UP000192578"/>
    </source>
</evidence>
<evidence type="ECO:0000256" key="5">
    <source>
        <dbReference type="PROSITE-ProRule" id="PRU00152"/>
    </source>
</evidence>
<dbReference type="Proteomes" id="UP000192578">
    <property type="component" value="Unassembled WGS sequence"/>
</dbReference>
<keyword evidence="4" id="KW-0443">Lipid metabolism</keyword>
<comment type="caution">
    <text evidence="8">The sequence shown here is derived from an EMBL/GenBank/DDBJ whole genome shotgun (WGS) entry which is preliminary data.</text>
</comment>
<gene>
    <name evidence="8" type="ORF">BV898_08817</name>
</gene>
<dbReference type="PANTHER" id="PTHR11771">
    <property type="entry name" value="LIPOXYGENASE"/>
    <property type="match status" value="1"/>
</dbReference>
<dbReference type="PRINTS" id="PR00087">
    <property type="entry name" value="LIPOXYGENASE"/>
</dbReference>
<evidence type="ECO:0000256" key="3">
    <source>
        <dbReference type="ARBA" id="ARBA00023002"/>
    </source>
</evidence>
<keyword evidence="9" id="KW-1185">Reference proteome</keyword>
<name>A0A1W0WPG6_HYPEX</name>
<dbReference type="Gene3D" id="3.10.450.60">
    <property type="match status" value="1"/>
</dbReference>
<evidence type="ECO:0000256" key="4">
    <source>
        <dbReference type="ARBA" id="ARBA00023098"/>
    </source>
</evidence>
<feature type="domain" description="PLAT" evidence="6">
    <location>
        <begin position="20"/>
        <end position="141"/>
    </location>
</feature>
<dbReference type="InterPro" id="IPR020834">
    <property type="entry name" value="LipOase_CS"/>
</dbReference>
<dbReference type="PROSITE" id="PS00081">
    <property type="entry name" value="LIPOXYGENASE_2"/>
    <property type="match status" value="1"/>
</dbReference>
<dbReference type="InterPro" id="IPR036226">
    <property type="entry name" value="LipOase_C_sf"/>
</dbReference>
<evidence type="ECO:0000313" key="8">
    <source>
        <dbReference type="EMBL" id="OQV17101.1"/>
    </source>
</evidence>
<dbReference type="PROSITE" id="PS50095">
    <property type="entry name" value="PLAT"/>
    <property type="match status" value="1"/>
</dbReference>
<dbReference type="InterPro" id="IPR013819">
    <property type="entry name" value="LipOase_C"/>
</dbReference>
<dbReference type="InterPro" id="IPR036392">
    <property type="entry name" value="PLAT/LH2_dom_sf"/>
</dbReference>
<dbReference type="InterPro" id="IPR000907">
    <property type="entry name" value="LipOase"/>
</dbReference>
<dbReference type="CDD" id="cd00113">
    <property type="entry name" value="PLAT"/>
    <property type="match status" value="1"/>
</dbReference>
<dbReference type="OrthoDB" id="407298at2759"/>
<dbReference type="Pfam" id="PF01477">
    <property type="entry name" value="PLAT"/>
    <property type="match status" value="1"/>
</dbReference>
<evidence type="ECO:0000259" key="7">
    <source>
        <dbReference type="PROSITE" id="PS51393"/>
    </source>
</evidence>
<proteinExistence type="predicted"/>
<protein>
    <submittedName>
        <fullName evidence="8">Allene oxide synthase-lipoxygenase protein</fullName>
    </submittedName>
</protein>
<dbReference type="InterPro" id="IPR001024">
    <property type="entry name" value="PLAT/LH2_dom"/>
</dbReference>
<dbReference type="Pfam" id="PF00305">
    <property type="entry name" value="Lipoxygenase"/>
    <property type="match status" value="1"/>
</dbReference>
<dbReference type="Gene3D" id="2.40.180.10">
    <property type="entry name" value="Catalase core domain"/>
    <property type="match status" value="1"/>
</dbReference>
<dbReference type="GO" id="GO:0046872">
    <property type="term" value="F:metal ion binding"/>
    <property type="evidence" value="ECO:0007669"/>
    <property type="project" value="UniProtKB-KW"/>
</dbReference>
<accession>A0A1W0WPG6</accession>
<dbReference type="AlphaFoldDB" id="A0A1W0WPG6"/>
<sequence>MIGTLTRIKRFFWRDVNVTSPWVVHVKTGDRKGAGTDATVWVRLRDESGQWTDEIKLSSFWHNDHERGQLDSFPLLTAHIGVKFGELDKLEIWRDAFGIGDSWFLDVITVENIVTRKMYHFPAQRWIRADTHYVFNHYDTCLPQFDQHREQRQQELEEKKRMYEYVVHHPGLPAQVRKLPEDECFSDSYKWDIITHKVQFIKDRKFISLTTGSRDHWESWESLTSVYKYNMPVPQSKKDWNNDIWFGMQRLQGCNPVLIRLCTKQPANLRVDADTMVRFLGQSLQDAIDAKRIFMVDLKILENLPCAENRRVCAPIALFYLDKNRRDLLPLCIQLFQQPGKSNPVFYPSDNPYTWLLAKMWYNNADASYHQSCTHLGFTHLMMEGVAVCTHRNLSPSHPIFKLLAPHFLFLLAINTRGLAKLINPGGWVDRTTAIGCVGMFELIKRGCHVWRLDTHAVPPVEIAERGLTSPEILPNYPYRDDAIAVYKAIEAYVTSMVEYFYDLPEKIAEDEELQTWLKELVRSKEENGCGLQGVPVQNERFSTSREIIATMSAIISTCSVAHAAANFNQYDEYGFPPNYPAILTGKIPVEKEGYTDKDVLHQLPSKGVTLDTMVVTRLLSSKGTNSLGQFEVQYLYDPVSVSAAKQLRQDLKVISATIKARNNDPLTRFPYPWLDPDIVPNSISI</sequence>
<evidence type="ECO:0000256" key="1">
    <source>
        <dbReference type="ARBA" id="ARBA00022723"/>
    </source>
</evidence>
<dbReference type="PROSITE" id="PS51393">
    <property type="entry name" value="LIPOXYGENASE_3"/>
    <property type="match status" value="1"/>
</dbReference>
<dbReference type="Gene3D" id="1.20.245.10">
    <property type="entry name" value="Lipoxygenase-1, Domain 5"/>
    <property type="match status" value="1"/>
</dbReference>
<feature type="domain" description="Lipoxygenase" evidence="7">
    <location>
        <begin position="135"/>
        <end position="686"/>
    </location>
</feature>
<dbReference type="SUPFAM" id="SSF49723">
    <property type="entry name" value="Lipase/lipooxygenase domain (PLAT/LH2 domain)"/>
    <property type="match status" value="1"/>
</dbReference>